<proteinExistence type="inferred from homology"/>
<dbReference type="GO" id="GO:0016018">
    <property type="term" value="F:cyclosporin A binding"/>
    <property type="evidence" value="ECO:0007669"/>
    <property type="project" value="TreeGrafter"/>
</dbReference>
<feature type="domain" description="PPIase cyclophilin-type" evidence="2">
    <location>
        <begin position="1"/>
        <end position="42"/>
    </location>
</feature>
<dbReference type="PROSITE" id="PS50072">
    <property type="entry name" value="CSA_PPIASE_2"/>
    <property type="match status" value="1"/>
</dbReference>
<dbReference type="Proteomes" id="UP000265520">
    <property type="component" value="Unassembled WGS sequence"/>
</dbReference>
<dbReference type="AlphaFoldDB" id="A0A392PM83"/>
<comment type="similarity">
    <text evidence="1">Belongs to the cyclophilin-type PPIase family.</text>
</comment>
<dbReference type="GO" id="GO:0003755">
    <property type="term" value="F:peptidyl-prolyl cis-trans isomerase activity"/>
    <property type="evidence" value="ECO:0007669"/>
    <property type="project" value="InterPro"/>
</dbReference>
<evidence type="ECO:0000313" key="4">
    <source>
        <dbReference type="Proteomes" id="UP000265520"/>
    </source>
</evidence>
<dbReference type="SUPFAM" id="SSF50891">
    <property type="entry name" value="Cyclophilin-like"/>
    <property type="match status" value="1"/>
</dbReference>
<dbReference type="PANTHER" id="PTHR11071:SF561">
    <property type="entry name" value="PEPTIDYL-PROLYL CIS-TRANS ISOMERASE D-RELATED"/>
    <property type="match status" value="1"/>
</dbReference>
<name>A0A392PM83_9FABA</name>
<comment type="caution">
    <text evidence="3">The sequence shown here is derived from an EMBL/GenBank/DDBJ whole genome shotgun (WGS) entry which is preliminary data.</text>
</comment>
<protein>
    <submittedName>
        <fullName evidence="3">Peptidyl-prolyl cis-trans isomerase CYP20-1-like</fullName>
    </submittedName>
</protein>
<keyword evidence="3" id="KW-0413">Isomerase</keyword>
<dbReference type="EMBL" id="LXQA010084675">
    <property type="protein sequence ID" value="MCI12560.1"/>
    <property type="molecule type" value="Genomic_DNA"/>
</dbReference>
<evidence type="ECO:0000313" key="3">
    <source>
        <dbReference type="EMBL" id="MCI12560.1"/>
    </source>
</evidence>
<dbReference type="InterPro" id="IPR029000">
    <property type="entry name" value="Cyclophilin-like_dom_sf"/>
</dbReference>
<evidence type="ECO:0000256" key="1">
    <source>
        <dbReference type="ARBA" id="ARBA00007365"/>
    </source>
</evidence>
<dbReference type="GO" id="GO:0006457">
    <property type="term" value="P:protein folding"/>
    <property type="evidence" value="ECO:0007669"/>
    <property type="project" value="TreeGrafter"/>
</dbReference>
<evidence type="ECO:0000259" key="2">
    <source>
        <dbReference type="PROSITE" id="PS50072"/>
    </source>
</evidence>
<organism evidence="3 4">
    <name type="scientific">Trifolium medium</name>
    <dbReference type="NCBI Taxonomy" id="97028"/>
    <lineage>
        <taxon>Eukaryota</taxon>
        <taxon>Viridiplantae</taxon>
        <taxon>Streptophyta</taxon>
        <taxon>Embryophyta</taxon>
        <taxon>Tracheophyta</taxon>
        <taxon>Spermatophyta</taxon>
        <taxon>Magnoliopsida</taxon>
        <taxon>eudicotyledons</taxon>
        <taxon>Gunneridae</taxon>
        <taxon>Pentapetalae</taxon>
        <taxon>rosids</taxon>
        <taxon>fabids</taxon>
        <taxon>Fabales</taxon>
        <taxon>Fabaceae</taxon>
        <taxon>Papilionoideae</taxon>
        <taxon>50 kb inversion clade</taxon>
        <taxon>NPAAA clade</taxon>
        <taxon>Hologalegina</taxon>
        <taxon>IRL clade</taxon>
        <taxon>Trifolieae</taxon>
        <taxon>Trifolium</taxon>
    </lineage>
</organism>
<dbReference type="PANTHER" id="PTHR11071">
    <property type="entry name" value="PEPTIDYL-PROLYL CIS-TRANS ISOMERASE"/>
    <property type="match status" value="1"/>
</dbReference>
<accession>A0A392PM83</accession>
<reference evidence="3 4" key="1">
    <citation type="journal article" date="2018" name="Front. Plant Sci.">
        <title>Red Clover (Trifolium pratense) and Zigzag Clover (T. medium) - A Picture of Genomic Similarities and Differences.</title>
        <authorList>
            <person name="Dluhosova J."/>
            <person name="Istvanek J."/>
            <person name="Nedelnik J."/>
            <person name="Repkova J."/>
        </authorList>
    </citation>
    <scope>NUCLEOTIDE SEQUENCE [LARGE SCALE GENOMIC DNA]</scope>
    <source>
        <strain evidence="4">cv. 10/8</strain>
        <tissue evidence="3">Leaf</tissue>
    </source>
</reference>
<dbReference type="Pfam" id="PF00160">
    <property type="entry name" value="Pro_isomerase"/>
    <property type="match status" value="1"/>
</dbReference>
<keyword evidence="4" id="KW-1185">Reference proteome</keyword>
<dbReference type="GO" id="GO:0005737">
    <property type="term" value="C:cytoplasm"/>
    <property type="evidence" value="ECO:0007669"/>
    <property type="project" value="TreeGrafter"/>
</dbReference>
<dbReference type="Gene3D" id="2.40.100.10">
    <property type="entry name" value="Cyclophilin-like"/>
    <property type="match status" value="1"/>
</dbReference>
<sequence length="45" mass="4746">MDGRHVVFGKVISGMDVVYKIEAEGTQSGTPKSKVVIADSGELPL</sequence>
<dbReference type="InterPro" id="IPR002130">
    <property type="entry name" value="Cyclophilin-type_PPIase_dom"/>
</dbReference>